<dbReference type="EMBL" id="BAAAYR010000002">
    <property type="protein sequence ID" value="GAA3564199.1"/>
    <property type="molecule type" value="Genomic_DNA"/>
</dbReference>
<evidence type="ECO:0000313" key="9">
    <source>
        <dbReference type="EMBL" id="GAA3564199.1"/>
    </source>
</evidence>
<dbReference type="PANTHER" id="PTHR43255:SF1">
    <property type="entry name" value="IRON-SULFUR-BINDING OXIDOREDUCTASE FADF-RELATED"/>
    <property type="match status" value="1"/>
</dbReference>
<reference evidence="10" key="1">
    <citation type="journal article" date="2019" name="Int. J. Syst. Evol. Microbiol.">
        <title>The Global Catalogue of Microorganisms (GCM) 10K type strain sequencing project: providing services to taxonomists for standard genome sequencing and annotation.</title>
        <authorList>
            <consortium name="The Broad Institute Genomics Platform"/>
            <consortium name="The Broad Institute Genome Sequencing Center for Infectious Disease"/>
            <person name="Wu L."/>
            <person name="Ma J."/>
        </authorList>
    </citation>
    <scope>NUCLEOTIDE SEQUENCE [LARGE SCALE GENOMIC DNA]</scope>
    <source>
        <strain evidence="10">JCM 16540</strain>
    </source>
</reference>
<feature type="transmembrane region" description="Helical" evidence="7">
    <location>
        <begin position="69"/>
        <end position="91"/>
    </location>
</feature>
<evidence type="ECO:0000256" key="5">
    <source>
        <dbReference type="ARBA" id="ARBA00023014"/>
    </source>
</evidence>
<dbReference type="PANTHER" id="PTHR43255">
    <property type="entry name" value="IRON-SULFUR-BINDING OXIDOREDUCTASE FADF-RELATED-RELATED"/>
    <property type="match status" value="1"/>
</dbReference>
<gene>
    <name evidence="9" type="ORF">GCM10022197_19780</name>
</gene>
<name>A0ABP6XAU4_9ACTN</name>
<accession>A0ABP6XAU4</accession>
<feature type="transmembrane region" description="Helical" evidence="7">
    <location>
        <begin position="192"/>
        <end position="217"/>
    </location>
</feature>
<evidence type="ECO:0000256" key="6">
    <source>
        <dbReference type="SAM" id="MobiDB-lite"/>
    </source>
</evidence>
<evidence type="ECO:0000256" key="3">
    <source>
        <dbReference type="ARBA" id="ARBA00023002"/>
    </source>
</evidence>
<feature type="region of interest" description="Disordered" evidence="6">
    <location>
        <begin position="363"/>
        <end position="385"/>
    </location>
</feature>
<keyword evidence="7" id="KW-0472">Membrane</keyword>
<feature type="domain" description="4Fe-4S ferredoxin-type" evidence="8">
    <location>
        <begin position="395"/>
        <end position="427"/>
    </location>
</feature>
<keyword evidence="4" id="KW-0408">Iron</keyword>
<dbReference type="InterPro" id="IPR004017">
    <property type="entry name" value="Cys_rich_dom"/>
</dbReference>
<dbReference type="RefSeq" id="WP_344742123.1">
    <property type="nucleotide sequence ID" value="NZ_BAAAYR010000002.1"/>
</dbReference>
<dbReference type="SUPFAM" id="SSF46548">
    <property type="entry name" value="alpha-helical ferredoxin"/>
    <property type="match status" value="1"/>
</dbReference>
<evidence type="ECO:0000256" key="1">
    <source>
        <dbReference type="ARBA" id="ARBA00022485"/>
    </source>
</evidence>
<dbReference type="InterPro" id="IPR051460">
    <property type="entry name" value="HdrC_iron-sulfur_subunit"/>
</dbReference>
<dbReference type="InterPro" id="IPR009051">
    <property type="entry name" value="Helical_ferredxn"/>
</dbReference>
<organism evidence="9 10">
    <name type="scientific">Microlunatus spumicola</name>
    <dbReference type="NCBI Taxonomy" id="81499"/>
    <lineage>
        <taxon>Bacteria</taxon>
        <taxon>Bacillati</taxon>
        <taxon>Actinomycetota</taxon>
        <taxon>Actinomycetes</taxon>
        <taxon>Propionibacteriales</taxon>
        <taxon>Propionibacteriaceae</taxon>
        <taxon>Microlunatus</taxon>
    </lineage>
</organism>
<evidence type="ECO:0000256" key="2">
    <source>
        <dbReference type="ARBA" id="ARBA00022723"/>
    </source>
</evidence>
<proteinExistence type="predicted"/>
<dbReference type="Proteomes" id="UP001500767">
    <property type="component" value="Unassembled WGS sequence"/>
</dbReference>
<dbReference type="InterPro" id="IPR017896">
    <property type="entry name" value="4Fe4S_Fe-S-bd"/>
</dbReference>
<keyword evidence="7" id="KW-0812">Transmembrane</keyword>
<keyword evidence="10" id="KW-1185">Reference proteome</keyword>
<evidence type="ECO:0000256" key="7">
    <source>
        <dbReference type="SAM" id="Phobius"/>
    </source>
</evidence>
<dbReference type="InterPro" id="IPR017900">
    <property type="entry name" value="4Fe4S_Fe_S_CS"/>
</dbReference>
<protein>
    <submittedName>
        <fullName evidence="9">Heterodisulfide reductase-related iron-sulfur binding cluster</fullName>
    </submittedName>
</protein>
<evidence type="ECO:0000313" key="10">
    <source>
        <dbReference type="Proteomes" id="UP001500767"/>
    </source>
</evidence>
<feature type="domain" description="4Fe-4S ferredoxin-type" evidence="8">
    <location>
        <begin position="293"/>
        <end position="322"/>
    </location>
</feature>
<dbReference type="Gene3D" id="1.10.1060.10">
    <property type="entry name" value="Alpha-helical ferredoxin"/>
    <property type="match status" value="1"/>
</dbReference>
<dbReference type="PROSITE" id="PS51379">
    <property type="entry name" value="4FE4S_FER_2"/>
    <property type="match status" value="2"/>
</dbReference>
<dbReference type="Pfam" id="PF02754">
    <property type="entry name" value="CCG"/>
    <property type="match status" value="2"/>
</dbReference>
<keyword evidence="3" id="KW-0560">Oxidoreductase</keyword>
<evidence type="ECO:0000259" key="8">
    <source>
        <dbReference type="PROSITE" id="PS51379"/>
    </source>
</evidence>
<keyword evidence="1" id="KW-0004">4Fe-4S</keyword>
<evidence type="ECO:0000256" key="4">
    <source>
        <dbReference type="ARBA" id="ARBA00023004"/>
    </source>
</evidence>
<feature type="transmembrane region" description="Helical" evidence="7">
    <location>
        <begin position="153"/>
        <end position="172"/>
    </location>
</feature>
<dbReference type="Pfam" id="PF13187">
    <property type="entry name" value="Fer4_9"/>
    <property type="match status" value="1"/>
</dbReference>
<feature type="compositionally biased region" description="Gly residues" evidence="6">
    <location>
        <begin position="367"/>
        <end position="377"/>
    </location>
</feature>
<feature type="transmembrane region" description="Helical" evidence="7">
    <location>
        <begin position="111"/>
        <end position="132"/>
    </location>
</feature>
<keyword evidence="2" id="KW-0479">Metal-binding</keyword>
<dbReference type="PROSITE" id="PS00198">
    <property type="entry name" value="4FE4S_FER_1"/>
    <property type="match status" value="1"/>
</dbReference>
<keyword evidence="5" id="KW-0411">Iron-sulfur</keyword>
<sequence length="754" mass="80396">MQQLVVVGAIVVALAVSVVGVAMFVRAVRAIVGVVALGGPANRSDAPGRRWRNMLTETLGHTRMLQRPLVGAAHWFVFIAFGALFFTLVTAYGQLFDPRFVLPVIGRWKAYAWAAELIAWAGLLAILLLIGIRVSQRGRGRASRFFGSHGGKGLYVELTILGIVVCVLLLRAMEAQLLAGETTRWDFPLTWFLLPAGLGTGALETAVVLVAAAKIVISMAWFVALGRDTTMGVAWHRFTVWPNVWFKREASGAPALGALPALRAGGKPVDFDDLDALDEDANLGTAAIEDFTWKGLLDLTSCTECGRCQDACPAWATDKPLSPKLIVMGLRDHAYAKAPWLQTPEGERAGLPEALQHEAGRALVGPTGAGGTRGTGVSGVNRAGEPDPITIEDGLVAVLDADALWSCTTCGACVQACPVDIEHVDHVVDLRRNQVLMESEFPAALNGLFKGLETKGNPWNASPRTRMDWAKDLPFPVPVVGGPGEHDVEDLSGVDYLFWVGCAGAYDDRAKVTTRAVAELLHTAGVSYAVLGKGETCSGDPARRAGNELVFQQLAAQNTDTLREAGATKVVATCAHCLNTLKNEYPQLGLSMEVVHHTQLLNRLVREGRLTPVPPAAGEDQRTITYHDPCYLGRHNQVYEPPRELLGALPGTTVAEMPRSGKESFCCGAGGARMWMEEDLGTRINANRTEEAVATLTAAGAGTTAKPGAIATGCPFCRTMLTDGVDALPDGTTAAPVEVLDVAQLLLESVRRGG</sequence>
<keyword evidence="7" id="KW-1133">Transmembrane helix</keyword>
<feature type="transmembrane region" description="Helical" evidence="7">
    <location>
        <begin position="6"/>
        <end position="25"/>
    </location>
</feature>
<comment type="caution">
    <text evidence="9">The sequence shown here is derived from an EMBL/GenBank/DDBJ whole genome shotgun (WGS) entry which is preliminary data.</text>
</comment>